<evidence type="ECO:0000256" key="1">
    <source>
        <dbReference type="SAM" id="Phobius"/>
    </source>
</evidence>
<feature type="transmembrane region" description="Helical" evidence="1">
    <location>
        <begin position="12"/>
        <end position="32"/>
    </location>
</feature>
<accession>A0A364L7Y3</accession>
<dbReference type="OrthoDB" id="5599753at2759"/>
<gene>
    <name evidence="2" type="ORF">BHQ10_007895</name>
</gene>
<evidence type="ECO:0000313" key="2">
    <source>
        <dbReference type="EMBL" id="RAO71883.1"/>
    </source>
</evidence>
<dbReference type="Proteomes" id="UP000249363">
    <property type="component" value="Unassembled WGS sequence"/>
</dbReference>
<dbReference type="GeneID" id="63797110"/>
<keyword evidence="1" id="KW-0812">Transmembrane</keyword>
<reference evidence="2 3" key="1">
    <citation type="journal article" date="2017" name="Biotechnol. Biofuels">
        <title>Differential beta-glucosidase expression as a function of carbon source availability in Talaromyces amestolkiae: a genomic and proteomic approach.</title>
        <authorList>
            <person name="de Eugenio L.I."/>
            <person name="Mendez-Liter J.A."/>
            <person name="Nieto-Dominguez M."/>
            <person name="Alonso L."/>
            <person name="Gil-Munoz J."/>
            <person name="Barriuso J."/>
            <person name="Prieto A."/>
            <person name="Martinez M.J."/>
        </authorList>
    </citation>
    <scope>NUCLEOTIDE SEQUENCE [LARGE SCALE GENOMIC DNA]</scope>
    <source>
        <strain evidence="2 3">CIB</strain>
    </source>
</reference>
<protein>
    <submittedName>
        <fullName evidence="2">Uncharacterized protein</fullName>
    </submittedName>
</protein>
<keyword evidence="3" id="KW-1185">Reference proteome</keyword>
<dbReference type="EMBL" id="MIKG01000017">
    <property type="protein sequence ID" value="RAO71883.1"/>
    <property type="molecule type" value="Genomic_DNA"/>
</dbReference>
<dbReference type="AlphaFoldDB" id="A0A364L7Y3"/>
<evidence type="ECO:0000313" key="3">
    <source>
        <dbReference type="Proteomes" id="UP000249363"/>
    </source>
</evidence>
<sequence>MVLSTSNIKQIAAATIAVAAVAVGSSSLYVYFLHRRLARSTLHVYKSCNGSDLASVADTSEYGKNAESAIQPICATIPEKVLTSNQYVVIYDRAWRILNKASDLPSDNNLNTALGGNTDSWTYEQKLLTTYLRRNMSAFARYLPQARIIKMMIRKSKPEAVQTLNPAFIEKLDFAAGDVVCGVYEVLRREDAVVEFGIAQPAPTTSQNQSAKKKEGAGFEGRLVIGMRPVGDLLEVYSETIMWRDTSKKGVVMPLERKIPRVLHELASWWLLDSGVDYLRGLKSDLS</sequence>
<keyword evidence="1" id="KW-1133">Transmembrane helix</keyword>
<comment type="caution">
    <text evidence="2">The sequence shown here is derived from an EMBL/GenBank/DDBJ whole genome shotgun (WGS) entry which is preliminary data.</text>
</comment>
<keyword evidence="1" id="KW-0472">Membrane</keyword>
<dbReference type="RefSeq" id="XP_040736398.1">
    <property type="nucleotide sequence ID" value="XM_040880640.1"/>
</dbReference>
<organism evidence="2 3">
    <name type="scientific">Talaromyces amestolkiae</name>
    <dbReference type="NCBI Taxonomy" id="1196081"/>
    <lineage>
        <taxon>Eukaryota</taxon>
        <taxon>Fungi</taxon>
        <taxon>Dikarya</taxon>
        <taxon>Ascomycota</taxon>
        <taxon>Pezizomycotina</taxon>
        <taxon>Eurotiomycetes</taxon>
        <taxon>Eurotiomycetidae</taxon>
        <taxon>Eurotiales</taxon>
        <taxon>Trichocomaceae</taxon>
        <taxon>Talaromyces</taxon>
        <taxon>Talaromyces sect. Talaromyces</taxon>
    </lineage>
</organism>
<proteinExistence type="predicted"/>
<name>A0A364L7Y3_TALAM</name>